<keyword evidence="5 7" id="KW-1133">Transmembrane helix</keyword>
<evidence type="ECO:0000256" key="6">
    <source>
        <dbReference type="ARBA" id="ARBA00023136"/>
    </source>
</evidence>
<keyword evidence="6 7" id="KW-0472">Membrane</keyword>
<sequence>MLKDSSLASVISVQELTYSGSLLNARTFRSFETYNVVALLYLCMTLLGSLGVRALERWTSKGYKH</sequence>
<keyword evidence="4" id="KW-0813">Transport</keyword>
<comment type="subcellular location">
    <subcellularLocation>
        <location evidence="1">Membrane</location>
        <topology evidence="1">Multi-pass membrane protein</topology>
    </subcellularLocation>
</comment>
<comment type="similarity">
    <text evidence="2">Belongs to the binding-protein-dependent transport system permease family. HisMQ subfamily.</text>
</comment>
<keyword evidence="3 7" id="KW-0812">Transmembrane</keyword>
<evidence type="ECO:0000313" key="8">
    <source>
        <dbReference type="EMBL" id="TMI76925.1"/>
    </source>
</evidence>
<dbReference type="InterPro" id="IPR043429">
    <property type="entry name" value="ArtM/GltK/GlnP/TcyL/YhdX-like"/>
</dbReference>
<evidence type="ECO:0000256" key="3">
    <source>
        <dbReference type="ARBA" id="ARBA00022692"/>
    </source>
</evidence>
<dbReference type="Gene3D" id="1.10.3720.10">
    <property type="entry name" value="MetI-like"/>
    <property type="match status" value="1"/>
</dbReference>
<dbReference type="Proteomes" id="UP000318834">
    <property type="component" value="Unassembled WGS sequence"/>
</dbReference>
<organism evidence="8 9">
    <name type="scientific">Candidatus Segetimicrobium genomatis</name>
    <dbReference type="NCBI Taxonomy" id="2569760"/>
    <lineage>
        <taxon>Bacteria</taxon>
        <taxon>Bacillati</taxon>
        <taxon>Candidatus Sysuimicrobiota</taxon>
        <taxon>Candidatus Sysuimicrobiia</taxon>
        <taxon>Candidatus Sysuimicrobiales</taxon>
        <taxon>Candidatus Segetimicrobiaceae</taxon>
        <taxon>Candidatus Segetimicrobium</taxon>
    </lineage>
</organism>
<dbReference type="GO" id="GO:0055085">
    <property type="term" value="P:transmembrane transport"/>
    <property type="evidence" value="ECO:0007669"/>
    <property type="project" value="InterPro"/>
</dbReference>
<dbReference type="EMBL" id="VBAP01000009">
    <property type="protein sequence ID" value="TMI76925.1"/>
    <property type="molecule type" value="Genomic_DNA"/>
</dbReference>
<keyword evidence="4" id="KW-0029">Amino-acid transport</keyword>
<evidence type="ECO:0000256" key="7">
    <source>
        <dbReference type="SAM" id="Phobius"/>
    </source>
</evidence>
<feature type="transmembrane region" description="Helical" evidence="7">
    <location>
        <begin position="36"/>
        <end position="55"/>
    </location>
</feature>
<proteinExistence type="inferred from homology"/>
<evidence type="ECO:0008006" key="10">
    <source>
        <dbReference type="Google" id="ProtNLM"/>
    </source>
</evidence>
<dbReference type="GO" id="GO:0005886">
    <property type="term" value="C:plasma membrane"/>
    <property type="evidence" value="ECO:0007669"/>
    <property type="project" value="TreeGrafter"/>
</dbReference>
<dbReference type="PANTHER" id="PTHR30614:SF20">
    <property type="entry name" value="GLUTAMINE TRANSPORT SYSTEM PERMEASE PROTEIN GLNP"/>
    <property type="match status" value="1"/>
</dbReference>
<dbReference type="GO" id="GO:0006865">
    <property type="term" value="P:amino acid transport"/>
    <property type="evidence" value="ECO:0007669"/>
    <property type="project" value="UniProtKB-KW"/>
</dbReference>
<evidence type="ECO:0000256" key="1">
    <source>
        <dbReference type="ARBA" id="ARBA00004141"/>
    </source>
</evidence>
<comment type="caution">
    <text evidence="8">The sequence shown here is derived from an EMBL/GenBank/DDBJ whole genome shotgun (WGS) entry which is preliminary data.</text>
</comment>
<evidence type="ECO:0000256" key="2">
    <source>
        <dbReference type="ARBA" id="ARBA00010072"/>
    </source>
</evidence>
<evidence type="ECO:0000256" key="5">
    <source>
        <dbReference type="ARBA" id="ARBA00022989"/>
    </source>
</evidence>
<dbReference type="PANTHER" id="PTHR30614">
    <property type="entry name" value="MEMBRANE COMPONENT OF AMINO ACID ABC TRANSPORTER"/>
    <property type="match status" value="1"/>
</dbReference>
<name>A0A537J087_9BACT</name>
<protein>
    <recommendedName>
        <fullName evidence="10">Amino acid ABC transporter permease</fullName>
    </recommendedName>
</protein>
<reference evidence="8 9" key="1">
    <citation type="journal article" date="2019" name="Nat. Microbiol.">
        <title>Mediterranean grassland soil C-N compound turnover is dependent on rainfall and depth, and is mediated by genomically divergent microorganisms.</title>
        <authorList>
            <person name="Diamond S."/>
            <person name="Andeer P.F."/>
            <person name="Li Z."/>
            <person name="Crits-Christoph A."/>
            <person name="Burstein D."/>
            <person name="Anantharaman K."/>
            <person name="Lane K.R."/>
            <person name="Thomas B.C."/>
            <person name="Pan C."/>
            <person name="Northen T.R."/>
            <person name="Banfield J.F."/>
        </authorList>
    </citation>
    <scope>NUCLEOTIDE SEQUENCE [LARGE SCALE GENOMIC DNA]</scope>
    <source>
        <strain evidence="8">NP_8</strain>
    </source>
</reference>
<evidence type="ECO:0000313" key="9">
    <source>
        <dbReference type="Proteomes" id="UP000318834"/>
    </source>
</evidence>
<evidence type="ECO:0000256" key="4">
    <source>
        <dbReference type="ARBA" id="ARBA00022970"/>
    </source>
</evidence>
<accession>A0A537J087</accession>
<dbReference type="AlphaFoldDB" id="A0A537J087"/>
<dbReference type="InterPro" id="IPR035906">
    <property type="entry name" value="MetI-like_sf"/>
</dbReference>
<gene>
    <name evidence="8" type="ORF">E6H05_02675</name>
</gene>